<sequence length="211" mass="23911">MLLFRTCRQYSGIHHYVSSPELVELIRNLVSWFPHLFCIATDLYILIYIKKLSQVLSILINTFFSVFLLKIAYTFRFKYDQGSFPEAGIEEKLISFYYINDGSTVKQIPTTLDLEVSTGEVEIEHFSFGALLTGAITNVNDGMITIPNAVEAIADLVISHFNSLTDDEVRLAEYQDNVDLLGPVMDKLDAILGYNSFEDTFPVIVDVPFKT</sequence>
<evidence type="ECO:0000256" key="1">
    <source>
        <dbReference type="SAM" id="Phobius"/>
    </source>
</evidence>
<keyword evidence="1" id="KW-1133">Transmembrane helix</keyword>
<gene>
    <name evidence="2" type="ORF">LCGC14_1582940</name>
</gene>
<keyword evidence="1" id="KW-0472">Membrane</keyword>
<comment type="caution">
    <text evidence="2">The sequence shown here is derived from an EMBL/GenBank/DDBJ whole genome shotgun (WGS) entry which is preliminary data.</text>
</comment>
<evidence type="ECO:0000313" key="2">
    <source>
        <dbReference type="EMBL" id="KKM26622.1"/>
    </source>
</evidence>
<reference evidence="2" key="1">
    <citation type="journal article" date="2015" name="Nature">
        <title>Complex archaea that bridge the gap between prokaryotes and eukaryotes.</title>
        <authorList>
            <person name="Spang A."/>
            <person name="Saw J.H."/>
            <person name="Jorgensen S.L."/>
            <person name="Zaremba-Niedzwiedzka K."/>
            <person name="Martijn J."/>
            <person name="Lind A.E."/>
            <person name="van Eijk R."/>
            <person name="Schleper C."/>
            <person name="Guy L."/>
            <person name="Ettema T.J."/>
        </authorList>
    </citation>
    <scope>NUCLEOTIDE SEQUENCE</scope>
</reference>
<name>A0A0F9IGK2_9ZZZZ</name>
<proteinExistence type="predicted"/>
<protein>
    <submittedName>
        <fullName evidence="2">Uncharacterized protein</fullName>
    </submittedName>
</protein>
<dbReference type="EMBL" id="LAZR01012477">
    <property type="protein sequence ID" value="KKM26622.1"/>
    <property type="molecule type" value="Genomic_DNA"/>
</dbReference>
<feature type="transmembrane region" description="Helical" evidence="1">
    <location>
        <begin position="55"/>
        <end position="73"/>
    </location>
</feature>
<dbReference type="AlphaFoldDB" id="A0A0F9IGK2"/>
<keyword evidence="1" id="KW-0812">Transmembrane</keyword>
<organism evidence="2">
    <name type="scientific">marine sediment metagenome</name>
    <dbReference type="NCBI Taxonomy" id="412755"/>
    <lineage>
        <taxon>unclassified sequences</taxon>
        <taxon>metagenomes</taxon>
        <taxon>ecological metagenomes</taxon>
    </lineage>
</organism>
<accession>A0A0F9IGK2</accession>